<evidence type="ECO:0000313" key="8">
    <source>
        <dbReference type="EMBL" id="MCF5322118.1"/>
    </source>
</evidence>
<dbReference type="Gene3D" id="1.20.1250.20">
    <property type="entry name" value="MFS general substrate transporter like domains"/>
    <property type="match status" value="2"/>
</dbReference>
<evidence type="ECO:0000256" key="4">
    <source>
        <dbReference type="ARBA" id="ARBA00022989"/>
    </source>
</evidence>
<evidence type="ECO:0000256" key="2">
    <source>
        <dbReference type="ARBA" id="ARBA00022448"/>
    </source>
</evidence>
<gene>
    <name evidence="8" type="ORF">GIW13_27845</name>
</gene>
<dbReference type="SUPFAM" id="SSF103473">
    <property type="entry name" value="MFS general substrate transporter"/>
    <property type="match status" value="1"/>
</dbReference>
<keyword evidence="3 6" id="KW-0812">Transmembrane</keyword>
<feature type="transmembrane region" description="Helical" evidence="6">
    <location>
        <begin position="183"/>
        <end position="205"/>
    </location>
</feature>
<dbReference type="InterPro" id="IPR020846">
    <property type="entry name" value="MFS_dom"/>
</dbReference>
<dbReference type="EMBL" id="WKCM01000086">
    <property type="protein sequence ID" value="MCF5322118.1"/>
    <property type="molecule type" value="Genomic_DNA"/>
</dbReference>
<feature type="transmembrane region" description="Helical" evidence="6">
    <location>
        <begin position="336"/>
        <end position="356"/>
    </location>
</feature>
<keyword evidence="5 6" id="KW-0472">Membrane</keyword>
<protein>
    <submittedName>
        <fullName evidence="8">MFS transporter</fullName>
    </submittedName>
</protein>
<feature type="transmembrane region" description="Helical" evidence="6">
    <location>
        <begin position="20"/>
        <end position="38"/>
    </location>
</feature>
<dbReference type="PANTHER" id="PTHR43791">
    <property type="entry name" value="PERMEASE-RELATED"/>
    <property type="match status" value="1"/>
</dbReference>
<dbReference type="InterPro" id="IPR011701">
    <property type="entry name" value="MFS"/>
</dbReference>
<accession>A0ABS9GEX6</accession>
<dbReference type="CDD" id="cd17319">
    <property type="entry name" value="MFS_ExuT_GudP_like"/>
    <property type="match status" value="1"/>
</dbReference>
<feature type="transmembrane region" description="Helical" evidence="6">
    <location>
        <begin position="148"/>
        <end position="171"/>
    </location>
</feature>
<evidence type="ECO:0000256" key="3">
    <source>
        <dbReference type="ARBA" id="ARBA00022692"/>
    </source>
</evidence>
<keyword evidence="2" id="KW-0813">Transport</keyword>
<feature type="transmembrane region" description="Helical" evidence="6">
    <location>
        <begin position="403"/>
        <end position="421"/>
    </location>
</feature>
<dbReference type="Pfam" id="PF07690">
    <property type="entry name" value="MFS_1"/>
    <property type="match status" value="1"/>
</dbReference>
<feature type="transmembrane region" description="Helical" evidence="6">
    <location>
        <begin position="114"/>
        <end position="136"/>
    </location>
</feature>
<keyword evidence="4 6" id="KW-1133">Transmembrane helix</keyword>
<feature type="transmembrane region" description="Helical" evidence="6">
    <location>
        <begin position="312"/>
        <end position="330"/>
    </location>
</feature>
<evidence type="ECO:0000256" key="6">
    <source>
        <dbReference type="SAM" id="Phobius"/>
    </source>
</evidence>
<dbReference type="InterPro" id="IPR036259">
    <property type="entry name" value="MFS_trans_sf"/>
</dbReference>
<dbReference type="RefSeq" id="WP_154847300.1">
    <property type="nucleotide sequence ID" value="NZ_WKCH01000006.1"/>
</dbReference>
<feature type="domain" description="Major facilitator superfamily (MFS) profile" evidence="7">
    <location>
        <begin position="24"/>
        <end position="427"/>
    </location>
</feature>
<comment type="subcellular location">
    <subcellularLocation>
        <location evidence="1">Membrane</location>
        <topology evidence="1">Multi-pass membrane protein</topology>
    </subcellularLocation>
</comment>
<name>A0ABS9GEX6_9PSED</name>
<feature type="transmembrane region" description="Helical" evidence="6">
    <location>
        <begin position="282"/>
        <end position="300"/>
    </location>
</feature>
<evidence type="ECO:0000313" key="9">
    <source>
        <dbReference type="Proteomes" id="UP000814078"/>
    </source>
</evidence>
<sequence>MPTAPAPATNEAIAALYHKLNWRLLPLLFIGYVFAYLDRINVGFAKLQMQSDLGLSDAAYGAGAGIFFVGYVLFELPSTLMLPRIGARKTFSRILVLWGITSACMLFVRDVPTFYAMRFLLGVFEAGFAPGMIYYLSRWYGPSRMARAIAIVFIAGPMGGILGGPISAWLITTFAGVGGLAGWQWMFLIEGLPCVFLGVLMYVVLCDRPADAPWLNAAEKQLLETELGTASARSHSFRAVLRDPKLYVLASAYFCIIFSIYAMSFWLPAVIKALGVNDTQQLGWYAALPYVGAALGMYWIGRRSDRLGERRLHCAIPAATGAVLLILYPLAGGNLLVSMALLTLSISMMFMAYTVLWAMPSEHIKGEAAAGGIALINTIGLSGGFWGPAMIGWAKTATGSLDTGLIAVGCVFLCAAFVIIATKPRTRTGQTGDYIRSH</sequence>
<evidence type="ECO:0000259" key="7">
    <source>
        <dbReference type="PROSITE" id="PS50850"/>
    </source>
</evidence>
<feature type="transmembrane region" description="Helical" evidence="6">
    <location>
        <begin position="58"/>
        <end position="78"/>
    </location>
</feature>
<feature type="transmembrane region" description="Helical" evidence="6">
    <location>
        <begin position="368"/>
        <end position="391"/>
    </location>
</feature>
<reference evidence="8 9" key="1">
    <citation type="submission" date="2019-11" db="EMBL/GenBank/DDBJ databases">
        <title>Epiphytic Pseudomonas syringae from cherry orchards.</title>
        <authorList>
            <person name="Hulin M.T."/>
        </authorList>
    </citation>
    <scope>NUCLEOTIDE SEQUENCE [LARGE SCALE GENOMIC DNA]</scope>
    <source>
        <strain evidence="8 9">PA-5-11C</strain>
    </source>
</reference>
<dbReference type="Proteomes" id="UP000814078">
    <property type="component" value="Unassembled WGS sequence"/>
</dbReference>
<evidence type="ECO:0000256" key="5">
    <source>
        <dbReference type="ARBA" id="ARBA00023136"/>
    </source>
</evidence>
<feature type="transmembrane region" description="Helical" evidence="6">
    <location>
        <begin position="90"/>
        <end position="108"/>
    </location>
</feature>
<proteinExistence type="predicted"/>
<organism evidence="8 9">
    <name type="scientific">Pseudomonas simiae</name>
    <dbReference type="NCBI Taxonomy" id="321846"/>
    <lineage>
        <taxon>Bacteria</taxon>
        <taxon>Pseudomonadati</taxon>
        <taxon>Pseudomonadota</taxon>
        <taxon>Gammaproteobacteria</taxon>
        <taxon>Pseudomonadales</taxon>
        <taxon>Pseudomonadaceae</taxon>
        <taxon>Pseudomonas</taxon>
    </lineage>
</organism>
<dbReference type="PANTHER" id="PTHR43791:SF100">
    <property type="entry name" value="SUGAR TRANSPORTER"/>
    <property type="match status" value="1"/>
</dbReference>
<keyword evidence="9" id="KW-1185">Reference proteome</keyword>
<feature type="transmembrane region" description="Helical" evidence="6">
    <location>
        <begin position="246"/>
        <end position="267"/>
    </location>
</feature>
<comment type="caution">
    <text evidence="8">The sequence shown here is derived from an EMBL/GenBank/DDBJ whole genome shotgun (WGS) entry which is preliminary data.</text>
</comment>
<dbReference type="PROSITE" id="PS50850">
    <property type="entry name" value="MFS"/>
    <property type="match status" value="1"/>
</dbReference>
<evidence type="ECO:0000256" key="1">
    <source>
        <dbReference type="ARBA" id="ARBA00004141"/>
    </source>
</evidence>